<dbReference type="RefSeq" id="WP_259505098.1">
    <property type="nucleotide sequence ID" value="NZ_JANLCM010000001.1"/>
</dbReference>
<feature type="chain" id="PRO_5045956747" evidence="2">
    <location>
        <begin position="31"/>
        <end position="528"/>
    </location>
</feature>
<dbReference type="EMBL" id="JANLCM010000001">
    <property type="protein sequence ID" value="MCS5717127.1"/>
    <property type="molecule type" value="Genomic_DNA"/>
</dbReference>
<proteinExistence type="predicted"/>
<keyword evidence="5" id="KW-1185">Reference proteome</keyword>
<dbReference type="Pfam" id="PF06283">
    <property type="entry name" value="ThuA"/>
    <property type="match status" value="1"/>
</dbReference>
<evidence type="ECO:0000313" key="4">
    <source>
        <dbReference type="EMBL" id="MCS5717127.1"/>
    </source>
</evidence>
<comment type="caution">
    <text evidence="4">The sequence shown here is derived from an EMBL/GenBank/DDBJ whole genome shotgun (WGS) entry which is preliminary data.</text>
</comment>
<accession>A0ABT2GLM7</accession>
<dbReference type="PANTHER" id="PTHR40469">
    <property type="entry name" value="SECRETED GLYCOSYL HYDROLASE"/>
    <property type="match status" value="1"/>
</dbReference>
<evidence type="ECO:0000313" key="5">
    <source>
        <dbReference type="Proteomes" id="UP001165584"/>
    </source>
</evidence>
<feature type="signal peptide" evidence="2">
    <location>
        <begin position="1"/>
        <end position="30"/>
    </location>
</feature>
<dbReference type="SUPFAM" id="SSF52317">
    <property type="entry name" value="Class I glutamine amidotransferase-like"/>
    <property type="match status" value="1"/>
</dbReference>
<reference evidence="4" key="1">
    <citation type="submission" date="2022-08" db="EMBL/GenBank/DDBJ databases">
        <authorList>
            <person name="Deng Y."/>
            <person name="Han X.-F."/>
            <person name="Zhang Y.-Q."/>
        </authorList>
    </citation>
    <scope>NUCLEOTIDE SEQUENCE</scope>
    <source>
        <strain evidence="4">CPCC 205763</strain>
    </source>
</reference>
<dbReference type="Proteomes" id="UP001165584">
    <property type="component" value="Unassembled WGS sequence"/>
</dbReference>
<name>A0ABT2GLM7_9MICO</name>
<evidence type="ECO:0000256" key="2">
    <source>
        <dbReference type="SAM" id="SignalP"/>
    </source>
</evidence>
<evidence type="ECO:0000259" key="3">
    <source>
        <dbReference type="Pfam" id="PF06283"/>
    </source>
</evidence>
<protein>
    <submittedName>
        <fullName evidence="4">ThuA domain-containing protein</fullName>
    </submittedName>
</protein>
<dbReference type="PANTHER" id="PTHR40469:SF2">
    <property type="entry name" value="GALACTOSE-BINDING DOMAIN-LIKE SUPERFAMILY PROTEIN"/>
    <property type="match status" value="1"/>
</dbReference>
<gene>
    <name evidence="4" type="ORF">N1027_03150</name>
</gene>
<feature type="domain" description="ThuA-like" evidence="3">
    <location>
        <begin position="37"/>
        <end position="271"/>
    </location>
</feature>
<feature type="compositionally biased region" description="Low complexity" evidence="1">
    <location>
        <begin position="479"/>
        <end position="490"/>
    </location>
</feature>
<evidence type="ECO:0000256" key="1">
    <source>
        <dbReference type="SAM" id="MobiDB-lite"/>
    </source>
</evidence>
<organism evidence="4 5">
    <name type="scientific">Herbiconiux aconitum</name>
    <dbReference type="NCBI Taxonomy" id="2970913"/>
    <lineage>
        <taxon>Bacteria</taxon>
        <taxon>Bacillati</taxon>
        <taxon>Actinomycetota</taxon>
        <taxon>Actinomycetes</taxon>
        <taxon>Micrococcales</taxon>
        <taxon>Microbacteriaceae</taxon>
        <taxon>Herbiconiux</taxon>
    </lineage>
</organism>
<dbReference type="Gene3D" id="3.40.50.880">
    <property type="match status" value="1"/>
</dbReference>
<feature type="region of interest" description="Disordered" evidence="1">
    <location>
        <begin position="459"/>
        <end position="492"/>
    </location>
</feature>
<sequence>MKQQIMRGGGLALAAGLAVGVGLAATPAYADEADPYKVLVVGQTLGYRHGHIPVTTQATIALGEANGFTVDVWDPAQPELSLASSPFTTAENLEQYATIVFASPVDGTNSQNPASPRLLDDTQLAALQGYIRNGGGYLGMHAATDAMHAVPWYSQLSGGSARFRNHPAQQNATMRVEDPGHPSTLDLPAEWNRFDEWYNFTTNPRKDVHVLITLDETTYNPGNGRMGADHPISWCQNFEGGRSWYEAAGHTDQSWADPVFLTHYLEGIKWTAGLTSGGGDCVSFREVRGVLANVGGDAAVTSAVSNGLDAAQGQADARNATGAVATLLQLEDVAAELGSADLDAKIDDLLVWQRNVARGAAPDDAEGIPLEVAVVDDPGALTLTVGSYGDAVGLTRVASPTDRWRYTGDLPEVTITDSRNASQAAGGGWAAAGQSSEFTAATATLTPDHLGWEPRLVGTRPGVTLGSPSVTKLDGGTGLASSSPLASAGNADRRGTATVSAGLVLDLPVAATEGDYSARVTLSLFPVD</sequence>
<dbReference type="InterPro" id="IPR029062">
    <property type="entry name" value="Class_I_gatase-like"/>
</dbReference>
<keyword evidence="2" id="KW-0732">Signal</keyword>
<dbReference type="InterPro" id="IPR029010">
    <property type="entry name" value="ThuA-like"/>
</dbReference>